<evidence type="ECO:0000256" key="2">
    <source>
        <dbReference type="ARBA" id="ARBA00022475"/>
    </source>
</evidence>
<dbReference type="EMBL" id="KX117083">
    <property type="protein sequence ID" value="ANF29963.1"/>
    <property type="molecule type" value="Genomic_DNA"/>
</dbReference>
<proteinExistence type="predicted"/>
<name>A0A172X046_HAFAL</name>
<evidence type="ECO:0000256" key="5">
    <source>
        <dbReference type="ARBA" id="ARBA00023136"/>
    </source>
</evidence>
<dbReference type="PANTHER" id="PTHR30250:SF11">
    <property type="entry name" value="O-ANTIGEN TRANSPORTER-RELATED"/>
    <property type="match status" value="1"/>
</dbReference>
<feature type="transmembrane region" description="Helical" evidence="6">
    <location>
        <begin position="157"/>
        <end position="173"/>
    </location>
</feature>
<keyword evidence="4 6" id="KW-1133">Transmembrane helix</keyword>
<dbReference type="GO" id="GO:0042910">
    <property type="term" value="F:xenobiotic transmembrane transporter activity"/>
    <property type="evidence" value="ECO:0007669"/>
    <property type="project" value="InterPro"/>
</dbReference>
<reference evidence="7" key="1">
    <citation type="journal article" date="2016" name="PLoS ONE">
        <title>Genetic Diversity of O-Antigens in Hafnia alvei and the Development of a Suspension Array for Serotype Detection.</title>
        <authorList>
            <person name="Duan Z."/>
            <person name="Niedziela T."/>
            <person name="Lugowski C."/>
            <person name="Cao B."/>
            <person name="Wang T."/>
            <person name="Xu L."/>
            <person name="Yang B."/>
            <person name="Liu B."/>
            <person name="Wang L."/>
        </authorList>
    </citation>
    <scope>NUCLEOTIDE SEQUENCE</scope>
    <source>
        <strain evidence="7">PCM1198</strain>
    </source>
</reference>
<feature type="transmembrane region" description="Helical" evidence="6">
    <location>
        <begin position="115"/>
        <end position="137"/>
    </location>
</feature>
<sequence>MNIFYIYYNRFYKAIWSLCLRSLTVVSSFLFSWIIVRTLGASQSGGIFFLITLSTIIGTLASRGQDLGLAKAVARVSQPTWASELFYYSLKRSLLFFVFLEFALSMYIFTQYAPVFVGAQISLIFFFVSFLFLYMNLSSNLFQGMGDINMMVLSQRTIFNFLCFSVLAVFWLINEYSSYYEIEFSMQTCGYALLLSGFATFFIIRRALPKLAGKTRLVDFYEKYNDSCGVLYKIQIYQIITMYFSQIMISFFSTKSEIAGFIVSQRISSILAFFVLAVSGVVSASISKAFANKDISTVHKNAYHSFIFSSLLGVPISVLLMFFSTDVLGVFGNDFTQFSVVLSILIISQLINCLTGACDITLMFIDGEAEHKKNVRYGTMIAFISALALIPLWGAVGAAVSAAISSILINILDVMDIKKKAGFWIFSSRKINHEI</sequence>
<keyword evidence="5 6" id="KW-0472">Membrane</keyword>
<dbReference type="AlphaFoldDB" id="A0A172X046"/>
<feature type="transmembrane region" description="Helical" evidence="6">
    <location>
        <begin position="335"/>
        <end position="365"/>
    </location>
</feature>
<evidence type="ECO:0000256" key="3">
    <source>
        <dbReference type="ARBA" id="ARBA00022692"/>
    </source>
</evidence>
<feature type="transmembrane region" description="Helical" evidence="6">
    <location>
        <begin position="377"/>
        <end position="409"/>
    </location>
</feature>
<evidence type="ECO:0000313" key="7">
    <source>
        <dbReference type="EMBL" id="ANF29963.1"/>
    </source>
</evidence>
<protein>
    <submittedName>
        <fullName evidence="7">MatE</fullName>
    </submittedName>
</protein>
<dbReference type="InterPro" id="IPR050833">
    <property type="entry name" value="Poly_Biosynth_Transport"/>
</dbReference>
<feature type="transmembrane region" description="Helical" evidence="6">
    <location>
        <begin position="185"/>
        <end position="204"/>
    </location>
</feature>
<feature type="transmembrane region" description="Helical" evidence="6">
    <location>
        <begin position="270"/>
        <end position="291"/>
    </location>
</feature>
<keyword evidence="3 6" id="KW-0812">Transmembrane</keyword>
<dbReference type="GO" id="GO:0005886">
    <property type="term" value="C:plasma membrane"/>
    <property type="evidence" value="ECO:0007669"/>
    <property type="project" value="UniProtKB-SubCell"/>
</dbReference>
<accession>A0A172X046</accession>
<dbReference type="GO" id="GO:0015297">
    <property type="term" value="F:antiporter activity"/>
    <property type="evidence" value="ECO:0007669"/>
    <property type="project" value="InterPro"/>
</dbReference>
<dbReference type="Pfam" id="PF01554">
    <property type="entry name" value="MatE"/>
    <property type="match status" value="1"/>
</dbReference>
<evidence type="ECO:0000256" key="6">
    <source>
        <dbReference type="SAM" id="Phobius"/>
    </source>
</evidence>
<feature type="transmembrane region" description="Helical" evidence="6">
    <location>
        <begin position="93"/>
        <end position="109"/>
    </location>
</feature>
<feature type="transmembrane region" description="Helical" evidence="6">
    <location>
        <begin position="41"/>
        <end position="61"/>
    </location>
</feature>
<evidence type="ECO:0000256" key="1">
    <source>
        <dbReference type="ARBA" id="ARBA00004651"/>
    </source>
</evidence>
<feature type="transmembrane region" description="Helical" evidence="6">
    <location>
        <begin position="303"/>
        <end position="323"/>
    </location>
</feature>
<feature type="transmembrane region" description="Helical" evidence="6">
    <location>
        <begin position="12"/>
        <end position="35"/>
    </location>
</feature>
<evidence type="ECO:0000256" key="4">
    <source>
        <dbReference type="ARBA" id="ARBA00022989"/>
    </source>
</evidence>
<dbReference type="InterPro" id="IPR002528">
    <property type="entry name" value="MATE_fam"/>
</dbReference>
<dbReference type="PANTHER" id="PTHR30250">
    <property type="entry name" value="PST FAMILY PREDICTED COLANIC ACID TRANSPORTER"/>
    <property type="match status" value="1"/>
</dbReference>
<keyword evidence="2" id="KW-1003">Cell membrane</keyword>
<comment type="subcellular location">
    <subcellularLocation>
        <location evidence="1">Cell membrane</location>
        <topology evidence="1">Multi-pass membrane protein</topology>
    </subcellularLocation>
</comment>
<organism evidence="7">
    <name type="scientific">Hafnia alvei</name>
    <dbReference type="NCBI Taxonomy" id="569"/>
    <lineage>
        <taxon>Bacteria</taxon>
        <taxon>Pseudomonadati</taxon>
        <taxon>Pseudomonadota</taxon>
        <taxon>Gammaproteobacteria</taxon>
        <taxon>Enterobacterales</taxon>
        <taxon>Hafniaceae</taxon>
        <taxon>Hafnia</taxon>
    </lineage>
</organism>